<keyword evidence="3" id="KW-0520">NAD</keyword>
<evidence type="ECO:0000259" key="4">
    <source>
        <dbReference type="SMART" id="SM00822"/>
    </source>
</evidence>
<evidence type="ECO:0000256" key="1">
    <source>
        <dbReference type="ARBA" id="ARBA00006484"/>
    </source>
</evidence>
<sequence length="282" mass="30067">MRLQNKTALIAGGTGGMGRASARLFAKEGGTVFVAARRPEPGNNLVKEITDAGGRAHFVELDTTKQDQWDAAVSAIKAETGALHVLLNIVGSNDLTVIPHVDVAEWNRIFEVNVNGTLIGMQACAPLMKDSGGGSIINIGSVAGITGTFSAAYSASKWALEGLSRSAAYTLSDWGIRVNVIQPGFIETDMTKPMTANPLMHHQFKKTMENTILLRRAGKAEEIATTALFLASDDSSYITGTDIVVDGGWSSSAAYLGNEREHNMLGLLAKKEKIEHLFHPGS</sequence>
<evidence type="ECO:0000313" key="6">
    <source>
        <dbReference type="Proteomes" id="UP000234847"/>
    </source>
</evidence>
<gene>
    <name evidence="5" type="ORF">CYJ95_00665</name>
</gene>
<dbReference type="Pfam" id="PF13561">
    <property type="entry name" value="adh_short_C2"/>
    <property type="match status" value="1"/>
</dbReference>
<dbReference type="PANTHER" id="PTHR24321">
    <property type="entry name" value="DEHYDROGENASES, SHORT CHAIN"/>
    <property type="match status" value="1"/>
</dbReference>
<protein>
    <submittedName>
        <fullName evidence="5">NAD(P)-dependent oxidoreductase</fullName>
    </submittedName>
</protein>
<dbReference type="PRINTS" id="PR00081">
    <property type="entry name" value="GDHRDH"/>
</dbReference>
<keyword evidence="2" id="KW-0560">Oxidoreductase</keyword>
<dbReference type="RefSeq" id="WP_080695846.1">
    <property type="nucleotide sequence ID" value="NZ_CP025616.2"/>
</dbReference>
<dbReference type="CDD" id="cd05233">
    <property type="entry name" value="SDR_c"/>
    <property type="match status" value="1"/>
</dbReference>
<dbReference type="SUPFAM" id="SSF51735">
    <property type="entry name" value="NAD(P)-binding Rossmann-fold domains"/>
    <property type="match status" value="1"/>
</dbReference>
<organism evidence="5 6">
    <name type="scientific">Micrococcus luteus</name>
    <name type="common">Micrococcus lysodeikticus</name>
    <dbReference type="NCBI Taxonomy" id="1270"/>
    <lineage>
        <taxon>Bacteria</taxon>
        <taxon>Bacillati</taxon>
        <taxon>Actinomycetota</taxon>
        <taxon>Actinomycetes</taxon>
        <taxon>Micrococcales</taxon>
        <taxon>Micrococcaceae</taxon>
        <taxon>Micrococcus</taxon>
    </lineage>
</organism>
<dbReference type="Gene3D" id="3.40.50.720">
    <property type="entry name" value="NAD(P)-binding Rossmann-like Domain"/>
    <property type="match status" value="1"/>
</dbReference>
<dbReference type="PRINTS" id="PR00080">
    <property type="entry name" value="SDRFAMILY"/>
</dbReference>
<dbReference type="EMBL" id="PKJT01000001">
    <property type="protein sequence ID" value="PKZ83470.1"/>
    <property type="molecule type" value="Genomic_DNA"/>
</dbReference>
<name>A0AAX0VN05_MICLU</name>
<comment type="similarity">
    <text evidence="1">Belongs to the short-chain dehydrogenases/reductases (SDR) family.</text>
</comment>
<feature type="domain" description="Ketoreductase" evidence="4">
    <location>
        <begin position="6"/>
        <end position="177"/>
    </location>
</feature>
<evidence type="ECO:0000256" key="2">
    <source>
        <dbReference type="ARBA" id="ARBA00023002"/>
    </source>
</evidence>
<dbReference type="FunFam" id="3.40.50.720:FF:000084">
    <property type="entry name" value="Short-chain dehydrogenase reductase"/>
    <property type="match status" value="1"/>
</dbReference>
<proteinExistence type="inferred from homology"/>
<accession>A0AAX0VN05</accession>
<dbReference type="InterPro" id="IPR036291">
    <property type="entry name" value="NAD(P)-bd_dom_sf"/>
</dbReference>
<dbReference type="InterPro" id="IPR057326">
    <property type="entry name" value="KR_dom"/>
</dbReference>
<dbReference type="PANTHER" id="PTHR24321:SF8">
    <property type="entry name" value="ESTRADIOL 17-BETA-DEHYDROGENASE 8-RELATED"/>
    <property type="match status" value="1"/>
</dbReference>
<dbReference type="InterPro" id="IPR002347">
    <property type="entry name" value="SDR_fam"/>
</dbReference>
<comment type="caution">
    <text evidence="5">The sequence shown here is derived from an EMBL/GenBank/DDBJ whole genome shotgun (WGS) entry which is preliminary data.</text>
</comment>
<dbReference type="AlphaFoldDB" id="A0AAX0VN05"/>
<evidence type="ECO:0000313" key="5">
    <source>
        <dbReference type="EMBL" id="PKZ83470.1"/>
    </source>
</evidence>
<dbReference type="Proteomes" id="UP000234847">
    <property type="component" value="Unassembled WGS sequence"/>
</dbReference>
<dbReference type="SMART" id="SM00822">
    <property type="entry name" value="PKS_KR"/>
    <property type="match status" value="1"/>
</dbReference>
<evidence type="ECO:0000256" key="3">
    <source>
        <dbReference type="ARBA" id="ARBA00023027"/>
    </source>
</evidence>
<dbReference type="GO" id="GO:0016491">
    <property type="term" value="F:oxidoreductase activity"/>
    <property type="evidence" value="ECO:0007669"/>
    <property type="project" value="UniProtKB-KW"/>
</dbReference>
<reference evidence="5 6" key="1">
    <citation type="submission" date="2017-12" db="EMBL/GenBank/DDBJ databases">
        <title>Phylogenetic diversity of female urinary microbiome.</title>
        <authorList>
            <person name="Thomas-White K."/>
            <person name="Wolfe A.J."/>
        </authorList>
    </citation>
    <scope>NUCLEOTIDE SEQUENCE [LARGE SCALE GENOMIC DNA]</scope>
    <source>
        <strain evidence="5 6">UMB0038</strain>
    </source>
</reference>